<dbReference type="InterPro" id="IPR017039">
    <property type="entry name" value="Virul_fac_BrkB"/>
</dbReference>
<evidence type="ECO:0000256" key="4">
    <source>
        <dbReference type="ARBA" id="ARBA00022989"/>
    </source>
</evidence>
<proteinExistence type="predicted"/>
<accession>A0ABR9N0C2</accession>
<dbReference type="Proteomes" id="UP000625527">
    <property type="component" value="Unassembled WGS sequence"/>
</dbReference>
<keyword evidence="8" id="KW-1185">Reference proteome</keyword>
<feature type="transmembrane region" description="Helical" evidence="6">
    <location>
        <begin position="70"/>
        <end position="91"/>
    </location>
</feature>
<evidence type="ECO:0000256" key="5">
    <source>
        <dbReference type="ARBA" id="ARBA00023136"/>
    </source>
</evidence>
<keyword evidence="2" id="KW-1003">Cell membrane</keyword>
<evidence type="ECO:0000313" key="7">
    <source>
        <dbReference type="EMBL" id="MBE1877096.1"/>
    </source>
</evidence>
<dbReference type="Pfam" id="PF03631">
    <property type="entry name" value="Virul_fac_BrkB"/>
    <property type="match status" value="1"/>
</dbReference>
<keyword evidence="4 6" id="KW-1133">Transmembrane helix</keyword>
<reference evidence="7 8" key="1">
    <citation type="submission" date="2020-10" db="EMBL/GenBank/DDBJ databases">
        <title>Myceligenerans pegani sp. nov., an endophytic actinomycete isolated from Peganum harmala L. in Xinjiang, China.</title>
        <authorList>
            <person name="Xin L."/>
        </authorList>
    </citation>
    <scope>NUCLEOTIDE SEQUENCE [LARGE SCALE GENOMIC DNA]</scope>
    <source>
        <strain evidence="7 8">TRM65318</strain>
    </source>
</reference>
<evidence type="ECO:0000256" key="6">
    <source>
        <dbReference type="SAM" id="Phobius"/>
    </source>
</evidence>
<protein>
    <submittedName>
        <fullName evidence="7">YihY/virulence factor BrkB family protein</fullName>
    </submittedName>
</protein>
<dbReference type="PANTHER" id="PTHR30213">
    <property type="entry name" value="INNER MEMBRANE PROTEIN YHJD"/>
    <property type="match status" value="1"/>
</dbReference>
<feature type="transmembrane region" description="Helical" evidence="6">
    <location>
        <begin position="185"/>
        <end position="204"/>
    </location>
</feature>
<sequence>MAYTSLFSLFAALTIGYTTFSAVLGRDAELQDAVLDQVDQWVPGLIDTGSGGMIQPDDLMLANAFNLTSVVAAVVLLWSATRFMGALRVAVRSMFDLPDDGPNVVVARLLQLVGFLLLLAGVLVAAAVGVVVSTAAPWLLDLIGLGGASRAVVQVLGIVAGVVVDAAVVAGVIRYVAGVRIPRRELVTAALAVGVATGLLRWAGSSLVVELASRNALLAGFAVLAAVLILVNLVARALLLSCAWAAEANGARADGGTGPRAAATTRA</sequence>
<dbReference type="EMBL" id="JADAQT010000097">
    <property type="protein sequence ID" value="MBE1877096.1"/>
    <property type="molecule type" value="Genomic_DNA"/>
</dbReference>
<feature type="transmembrane region" description="Helical" evidence="6">
    <location>
        <begin position="151"/>
        <end position="173"/>
    </location>
</feature>
<evidence type="ECO:0000313" key="8">
    <source>
        <dbReference type="Proteomes" id="UP000625527"/>
    </source>
</evidence>
<dbReference type="PANTHER" id="PTHR30213:SF1">
    <property type="entry name" value="INNER MEMBRANE PROTEIN YHJD"/>
    <property type="match status" value="1"/>
</dbReference>
<keyword evidence="3 6" id="KW-0812">Transmembrane</keyword>
<organism evidence="7 8">
    <name type="scientific">Myceligenerans pegani</name>
    <dbReference type="NCBI Taxonomy" id="2776917"/>
    <lineage>
        <taxon>Bacteria</taxon>
        <taxon>Bacillati</taxon>
        <taxon>Actinomycetota</taxon>
        <taxon>Actinomycetes</taxon>
        <taxon>Micrococcales</taxon>
        <taxon>Promicromonosporaceae</taxon>
        <taxon>Myceligenerans</taxon>
    </lineage>
</organism>
<evidence type="ECO:0000256" key="2">
    <source>
        <dbReference type="ARBA" id="ARBA00022475"/>
    </source>
</evidence>
<feature type="transmembrane region" description="Helical" evidence="6">
    <location>
        <begin position="216"/>
        <end position="235"/>
    </location>
</feature>
<name>A0ABR9N0C2_9MICO</name>
<comment type="subcellular location">
    <subcellularLocation>
        <location evidence="1">Cell membrane</location>
        <topology evidence="1">Multi-pass membrane protein</topology>
    </subcellularLocation>
</comment>
<evidence type="ECO:0000256" key="1">
    <source>
        <dbReference type="ARBA" id="ARBA00004651"/>
    </source>
</evidence>
<keyword evidence="5 6" id="KW-0472">Membrane</keyword>
<evidence type="ECO:0000256" key="3">
    <source>
        <dbReference type="ARBA" id="ARBA00022692"/>
    </source>
</evidence>
<gene>
    <name evidence="7" type="ORF">IHE71_15485</name>
</gene>
<dbReference type="PIRSF" id="PIRSF035875">
    <property type="entry name" value="RNase_BN"/>
    <property type="match status" value="1"/>
</dbReference>
<feature type="transmembrane region" description="Helical" evidence="6">
    <location>
        <begin position="112"/>
        <end position="139"/>
    </location>
</feature>
<comment type="caution">
    <text evidence="7">The sequence shown here is derived from an EMBL/GenBank/DDBJ whole genome shotgun (WGS) entry which is preliminary data.</text>
</comment>